<gene>
    <name evidence="1" type="ORF">K443DRAFT_674606</name>
</gene>
<dbReference type="HOGENOM" id="CLU_057157_0_0_1"/>
<dbReference type="OrthoDB" id="3020383at2759"/>
<dbReference type="EMBL" id="KN838555">
    <property type="protein sequence ID" value="KIK06042.1"/>
    <property type="molecule type" value="Genomic_DNA"/>
</dbReference>
<reference evidence="1 2" key="1">
    <citation type="submission" date="2014-04" db="EMBL/GenBank/DDBJ databases">
        <authorList>
            <consortium name="DOE Joint Genome Institute"/>
            <person name="Kuo A."/>
            <person name="Kohler A."/>
            <person name="Nagy L.G."/>
            <person name="Floudas D."/>
            <person name="Copeland A."/>
            <person name="Barry K.W."/>
            <person name="Cichocki N."/>
            <person name="Veneault-Fourrey C."/>
            <person name="LaButti K."/>
            <person name="Lindquist E.A."/>
            <person name="Lipzen A."/>
            <person name="Lundell T."/>
            <person name="Morin E."/>
            <person name="Murat C."/>
            <person name="Sun H."/>
            <person name="Tunlid A."/>
            <person name="Henrissat B."/>
            <person name="Grigoriev I.V."/>
            <person name="Hibbett D.S."/>
            <person name="Martin F."/>
            <person name="Nordberg H.P."/>
            <person name="Cantor M.N."/>
            <person name="Hua S.X."/>
        </authorList>
    </citation>
    <scope>NUCLEOTIDE SEQUENCE [LARGE SCALE GENOMIC DNA]</scope>
    <source>
        <strain evidence="1 2">LaAM-08-1</strain>
    </source>
</reference>
<dbReference type="Proteomes" id="UP000054477">
    <property type="component" value="Unassembled WGS sequence"/>
</dbReference>
<proteinExistence type="predicted"/>
<accession>A0A0C9Y771</accession>
<evidence type="ECO:0000313" key="1">
    <source>
        <dbReference type="EMBL" id="KIK06042.1"/>
    </source>
</evidence>
<evidence type="ECO:0000313" key="2">
    <source>
        <dbReference type="Proteomes" id="UP000054477"/>
    </source>
</evidence>
<reference evidence="2" key="2">
    <citation type="submission" date="2015-01" db="EMBL/GenBank/DDBJ databases">
        <title>Evolutionary Origins and Diversification of the Mycorrhizal Mutualists.</title>
        <authorList>
            <consortium name="DOE Joint Genome Institute"/>
            <consortium name="Mycorrhizal Genomics Consortium"/>
            <person name="Kohler A."/>
            <person name="Kuo A."/>
            <person name="Nagy L.G."/>
            <person name="Floudas D."/>
            <person name="Copeland A."/>
            <person name="Barry K.W."/>
            <person name="Cichocki N."/>
            <person name="Veneault-Fourrey C."/>
            <person name="LaButti K."/>
            <person name="Lindquist E.A."/>
            <person name="Lipzen A."/>
            <person name="Lundell T."/>
            <person name="Morin E."/>
            <person name="Murat C."/>
            <person name="Riley R."/>
            <person name="Ohm R."/>
            <person name="Sun H."/>
            <person name="Tunlid A."/>
            <person name="Henrissat B."/>
            <person name="Grigoriev I.V."/>
            <person name="Hibbett D.S."/>
            <person name="Martin F."/>
        </authorList>
    </citation>
    <scope>NUCLEOTIDE SEQUENCE [LARGE SCALE GENOMIC DNA]</scope>
    <source>
        <strain evidence="2">LaAM-08-1</strain>
    </source>
</reference>
<keyword evidence="2" id="KW-1185">Reference proteome</keyword>
<organism evidence="1 2">
    <name type="scientific">Laccaria amethystina LaAM-08-1</name>
    <dbReference type="NCBI Taxonomy" id="1095629"/>
    <lineage>
        <taxon>Eukaryota</taxon>
        <taxon>Fungi</taxon>
        <taxon>Dikarya</taxon>
        <taxon>Basidiomycota</taxon>
        <taxon>Agaricomycotina</taxon>
        <taxon>Agaricomycetes</taxon>
        <taxon>Agaricomycetidae</taxon>
        <taxon>Agaricales</taxon>
        <taxon>Agaricineae</taxon>
        <taxon>Hydnangiaceae</taxon>
        <taxon>Laccaria</taxon>
    </lineage>
</organism>
<dbReference type="AlphaFoldDB" id="A0A0C9Y771"/>
<name>A0A0C9Y771_9AGAR</name>
<sequence length="229" mass="25356">MGDPSDLRFVPSSCTTIDWIKVPEASKQLLLKGWGTYYSESDTESDSDSKGSFKKRPLPATIGDLAKMFHESKFFGYMRADLCTLLLDISEFGLAKPLPTATFGLPVGPRFYMKYLEQIWFILFVPGSRDGISGYSPDIPYSDDWFEDTGIARDKALAEDYDAKLCKEVSRIGTLGVVAGKKVAGWVASTLESDLELAQMAEAIMGLPANHPARVQMIQGVFRSRRSSQ</sequence>
<protein>
    <submittedName>
        <fullName evidence="1">Uncharacterized protein</fullName>
    </submittedName>
</protein>